<dbReference type="PANTHER" id="PTHR11040:SF69">
    <property type="entry name" value="ZINC-REGULATED TRANSPORTER 2"/>
    <property type="match status" value="1"/>
</dbReference>
<feature type="transmembrane region" description="Helical" evidence="8">
    <location>
        <begin position="356"/>
        <end position="374"/>
    </location>
</feature>
<feature type="transmembrane region" description="Helical" evidence="8">
    <location>
        <begin position="314"/>
        <end position="336"/>
    </location>
</feature>
<dbReference type="NCBIfam" id="TIGR00820">
    <property type="entry name" value="zip"/>
    <property type="match status" value="1"/>
</dbReference>
<reference evidence="9" key="2">
    <citation type="journal article" name="BMC Genomics">
        <title>New genome assemblies reveal patterns of domestication and adaptation across Brettanomyces (Dekkera) species.</title>
        <authorList>
            <person name="Roach M.J."/>
            <person name="Borneman A.R."/>
        </authorList>
    </citation>
    <scope>NUCLEOTIDE SEQUENCE</scope>
    <source>
        <strain evidence="9">UCD 2041</strain>
    </source>
</reference>
<evidence type="ECO:0000256" key="2">
    <source>
        <dbReference type="ARBA" id="ARBA00006939"/>
    </source>
</evidence>
<reference evidence="9" key="1">
    <citation type="submission" date="2020-10" db="EMBL/GenBank/DDBJ databases">
        <authorList>
            <person name="Palmer J.M."/>
        </authorList>
    </citation>
    <scope>NUCLEOTIDE SEQUENCE</scope>
    <source>
        <strain evidence="9">UCD 2041</strain>
    </source>
</reference>
<comment type="subcellular location">
    <subcellularLocation>
        <location evidence="1 8">Membrane</location>
        <topology evidence="1 8">Multi-pass membrane protein</topology>
    </subcellularLocation>
</comment>
<evidence type="ECO:0000256" key="8">
    <source>
        <dbReference type="RuleBase" id="RU362088"/>
    </source>
</evidence>
<dbReference type="GO" id="GO:0005886">
    <property type="term" value="C:plasma membrane"/>
    <property type="evidence" value="ECO:0007669"/>
    <property type="project" value="TreeGrafter"/>
</dbReference>
<dbReference type="InterPro" id="IPR003689">
    <property type="entry name" value="ZIP"/>
</dbReference>
<dbReference type="Pfam" id="PF02535">
    <property type="entry name" value="Zip"/>
    <property type="match status" value="1"/>
</dbReference>
<sequence length="377" mass="41927">MEYLTLLTRDEEECITTNSYNGKYMGARISSVFVILACSSFGAFFPLLSSRYSMIKLPPVCFFIAKYFGSGVIIATALVHLLDPATESLGQECLGAPFTEYPMALGLCLIMVFVMFVSEILAYRWLESRMSAEQDDAFLVYRSIKARKLNDKEDCNNNLKKSLKGETRTKTIEHDSASSSIILREENDACDEGCCNEDLEMMRAAEEQERQDKYFGNILNVFVLEFGIIFHSIFIGLSLACSGDEFLVLYVVLVFHQTFEGLGLGTRIALVEWPKTRKRTPWVLAALYGLTTPGSIAVGLGVRTMYAPNSRAALITNGVCDSLSAGILIYTSFMELMSHEVMENEEFRGKKGFKKMMSAVTVMACGAGLMALLAKWA</sequence>
<dbReference type="GO" id="GO:0071578">
    <property type="term" value="P:zinc ion import across plasma membrane"/>
    <property type="evidence" value="ECO:0007669"/>
    <property type="project" value="TreeGrafter"/>
</dbReference>
<feature type="transmembrane region" description="Helical" evidence="8">
    <location>
        <begin position="29"/>
        <end position="48"/>
    </location>
</feature>
<dbReference type="PANTHER" id="PTHR11040">
    <property type="entry name" value="ZINC/IRON TRANSPORTER"/>
    <property type="match status" value="1"/>
</dbReference>
<dbReference type="RefSeq" id="XP_041136383.1">
    <property type="nucleotide sequence ID" value="XM_041283031.1"/>
</dbReference>
<comment type="similarity">
    <text evidence="2 8">Belongs to the ZIP transporter (TC 2.A.5) family.</text>
</comment>
<keyword evidence="4 8" id="KW-0812">Transmembrane</keyword>
<proteinExistence type="inferred from homology"/>
<accession>A0A8H6B798</accession>
<evidence type="ECO:0008006" key="11">
    <source>
        <dbReference type="Google" id="ProtNLM"/>
    </source>
</evidence>
<dbReference type="Proteomes" id="UP000663131">
    <property type="component" value="Chromosome 7"/>
</dbReference>
<dbReference type="KEGG" id="bbrx:BRETT_004535"/>
<dbReference type="OrthoDB" id="448280at2759"/>
<keyword evidence="6 8" id="KW-0406">Ion transport</keyword>
<dbReference type="InterPro" id="IPR004698">
    <property type="entry name" value="Zn/Fe_permease_fun/pln"/>
</dbReference>
<evidence type="ECO:0000256" key="1">
    <source>
        <dbReference type="ARBA" id="ARBA00004141"/>
    </source>
</evidence>
<dbReference type="AlphaFoldDB" id="A0A8H6B798"/>
<feature type="transmembrane region" description="Helical" evidence="8">
    <location>
        <begin position="282"/>
        <end position="302"/>
    </location>
</feature>
<evidence type="ECO:0000256" key="4">
    <source>
        <dbReference type="ARBA" id="ARBA00022692"/>
    </source>
</evidence>
<evidence type="ECO:0000256" key="3">
    <source>
        <dbReference type="ARBA" id="ARBA00022448"/>
    </source>
</evidence>
<organism evidence="9 10">
    <name type="scientific">Dekkera bruxellensis</name>
    <name type="common">Brettanomyces custersii</name>
    <dbReference type="NCBI Taxonomy" id="5007"/>
    <lineage>
        <taxon>Eukaryota</taxon>
        <taxon>Fungi</taxon>
        <taxon>Dikarya</taxon>
        <taxon>Ascomycota</taxon>
        <taxon>Saccharomycotina</taxon>
        <taxon>Pichiomycetes</taxon>
        <taxon>Pichiales</taxon>
        <taxon>Pichiaceae</taxon>
        <taxon>Brettanomyces</taxon>
    </lineage>
</organism>
<evidence type="ECO:0000256" key="5">
    <source>
        <dbReference type="ARBA" id="ARBA00022989"/>
    </source>
</evidence>
<evidence type="ECO:0000313" key="9">
    <source>
        <dbReference type="EMBL" id="QOU19890.1"/>
    </source>
</evidence>
<dbReference type="GO" id="GO:0000007">
    <property type="term" value="F:low-affinity zinc ion transmembrane transporter activity"/>
    <property type="evidence" value="ECO:0007669"/>
    <property type="project" value="TreeGrafter"/>
</dbReference>
<gene>
    <name evidence="9" type="ORF">BRETT_004535</name>
</gene>
<protein>
    <recommendedName>
        <fullName evidence="11">Zinc-regulated transporter 2</fullName>
    </recommendedName>
</protein>
<feature type="transmembrane region" description="Helical" evidence="8">
    <location>
        <begin position="101"/>
        <end position="123"/>
    </location>
</feature>
<feature type="transmembrane region" description="Helical" evidence="8">
    <location>
        <begin position="218"/>
        <end position="240"/>
    </location>
</feature>
<dbReference type="GeneID" id="64576458"/>
<keyword evidence="3 8" id="KW-0813">Transport</keyword>
<keyword evidence="5 8" id="KW-1133">Transmembrane helix</keyword>
<evidence type="ECO:0000313" key="10">
    <source>
        <dbReference type="Proteomes" id="UP000663131"/>
    </source>
</evidence>
<dbReference type="EMBL" id="CP063135">
    <property type="protein sequence ID" value="QOU19890.1"/>
    <property type="molecule type" value="Genomic_DNA"/>
</dbReference>
<evidence type="ECO:0000256" key="6">
    <source>
        <dbReference type="ARBA" id="ARBA00023065"/>
    </source>
</evidence>
<evidence type="ECO:0000256" key="7">
    <source>
        <dbReference type="ARBA" id="ARBA00023136"/>
    </source>
</evidence>
<name>A0A8H6B798_DEKBR</name>
<keyword evidence="7 8" id="KW-0472">Membrane</keyword>
<feature type="transmembrane region" description="Helical" evidence="8">
    <location>
        <begin position="60"/>
        <end position="81"/>
    </location>
</feature>
<comment type="caution">
    <text evidence="8">Lacks conserved residue(s) required for the propagation of feature annotation.</text>
</comment>